<dbReference type="InterPro" id="IPR035897">
    <property type="entry name" value="Toll_tir_struct_dom_sf"/>
</dbReference>
<accession>A0ABT0BA16</accession>
<evidence type="ECO:0000259" key="2">
    <source>
        <dbReference type="Pfam" id="PF13676"/>
    </source>
</evidence>
<dbReference type="Gene3D" id="3.40.50.10140">
    <property type="entry name" value="Toll/interleukin-1 receptor homology (TIR) domain"/>
    <property type="match status" value="1"/>
</dbReference>
<evidence type="ECO:0000256" key="1">
    <source>
        <dbReference type="SAM" id="Phobius"/>
    </source>
</evidence>
<name>A0ABT0BA16_9SPHN</name>
<proteinExistence type="predicted"/>
<sequence>MSAQRSNTGTAAQNGRQYRAFLSYSHADEQAAGALHRWLEGYRIPVRLVGAVTAQGPVTRRLVPIFRDRAELPAASSLDVEVQSALKASDALLVLCSPDAAASRWVNAEIALFRRLHPDRPIIAAIARGEPEESFPPALVMPGPDGITREPIAADFRPSKDGRHLARLKIVAGLTGLGLDHIIQRDAQRQIRRVIGITFLAVVLALLMALMLVFAIRAQREADAQRRQAEGLIEFMLTDLRDKLKGVGRLDVLESVNERALDYYADQSDLESLPADSLERRARILHAMGEDDHRRGDVDGALSKFEEASRVTATLLKAAPEDPTRIYGQAQSAFWVGYVKFMRKDPQAALPDFESYRELASKLVRLDPKNSKYQRELAYAQGNLCSLALASNGMASQLPECRSALASMLKVQAMAPHDPDVADALANRYAWYADALRRQGHDKQALAQRLQQLTIIKRLLAADPKNATYRQAWMLAQHSTALVYYALGDVTKAERMRRSAREEVARLIASDPENNDWQNWRKRLDHSWAEAEAEEGGS</sequence>
<keyword evidence="1" id="KW-1133">Transmembrane helix</keyword>
<feature type="transmembrane region" description="Helical" evidence="1">
    <location>
        <begin position="194"/>
        <end position="216"/>
    </location>
</feature>
<gene>
    <name evidence="3" type="ORF">MTR62_04255</name>
</gene>
<dbReference type="Pfam" id="PF13676">
    <property type="entry name" value="TIR_2"/>
    <property type="match status" value="1"/>
</dbReference>
<keyword evidence="1" id="KW-0812">Transmembrane</keyword>
<organism evidence="3 4">
    <name type="scientific">Novosphingobium organovorum</name>
    <dbReference type="NCBI Taxonomy" id="2930092"/>
    <lineage>
        <taxon>Bacteria</taxon>
        <taxon>Pseudomonadati</taxon>
        <taxon>Pseudomonadota</taxon>
        <taxon>Alphaproteobacteria</taxon>
        <taxon>Sphingomonadales</taxon>
        <taxon>Sphingomonadaceae</taxon>
        <taxon>Novosphingobium</taxon>
    </lineage>
</organism>
<keyword evidence="4" id="KW-1185">Reference proteome</keyword>
<keyword evidence="3" id="KW-0675">Receptor</keyword>
<dbReference type="Gene3D" id="1.25.40.10">
    <property type="entry name" value="Tetratricopeptide repeat domain"/>
    <property type="match status" value="2"/>
</dbReference>
<protein>
    <submittedName>
        <fullName evidence="3">Toll/interleukin-1 receptor domain-containing protein</fullName>
    </submittedName>
</protein>
<reference evidence="3" key="1">
    <citation type="submission" date="2022-03" db="EMBL/GenBank/DDBJ databases">
        <title>Identification of a novel bacterium isolated from mangrove sediments.</title>
        <authorList>
            <person name="Pan X."/>
        </authorList>
    </citation>
    <scope>NUCLEOTIDE SEQUENCE</scope>
    <source>
        <strain evidence="3">B1949</strain>
    </source>
</reference>
<dbReference type="RefSeq" id="WP_244017295.1">
    <property type="nucleotide sequence ID" value="NZ_JALHLF010000009.1"/>
</dbReference>
<dbReference type="SUPFAM" id="SSF52200">
    <property type="entry name" value="Toll/Interleukin receptor TIR domain"/>
    <property type="match status" value="1"/>
</dbReference>
<dbReference type="InterPro" id="IPR011990">
    <property type="entry name" value="TPR-like_helical_dom_sf"/>
</dbReference>
<dbReference type="Proteomes" id="UP001162881">
    <property type="component" value="Unassembled WGS sequence"/>
</dbReference>
<evidence type="ECO:0000313" key="4">
    <source>
        <dbReference type="Proteomes" id="UP001162881"/>
    </source>
</evidence>
<dbReference type="InterPro" id="IPR000157">
    <property type="entry name" value="TIR_dom"/>
</dbReference>
<dbReference type="EMBL" id="JALHLF010000009">
    <property type="protein sequence ID" value="MCJ2181917.1"/>
    <property type="molecule type" value="Genomic_DNA"/>
</dbReference>
<feature type="domain" description="TIR" evidence="2">
    <location>
        <begin position="21"/>
        <end position="130"/>
    </location>
</feature>
<keyword evidence="1" id="KW-0472">Membrane</keyword>
<comment type="caution">
    <text evidence="3">The sequence shown here is derived from an EMBL/GenBank/DDBJ whole genome shotgun (WGS) entry which is preliminary data.</text>
</comment>
<dbReference type="SUPFAM" id="SSF48452">
    <property type="entry name" value="TPR-like"/>
    <property type="match status" value="1"/>
</dbReference>
<evidence type="ECO:0000313" key="3">
    <source>
        <dbReference type="EMBL" id="MCJ2181917.1"/>
    </source>
</evidence>